<dbReference type="Proteomes" id="UP000007110">
    <property type="component" value="Unassembled WGS sequence"/>
</dbReference>
<keyword evidence="4" id="KW-0804">Transcription</keyword>
<evidence type="ECO:0000256" key="4">
    <source>
        <dbReference type="ARBA" id="ARBA00023163"/>
    </source>
</evidence>
<evidence type="ECO:0000256" key="1">
    <source>
        <dbReference type="ARBA" id="ARBA00004123"/>
    </source>
</evidence>
<dbReference type="EnsemblMetazoa" id="XM_011664888">
    <property type="protein sequence ID" value="XP_011663190"/>
    <property type="gene ID" value="LOC583077"/>
</dbReference>
<dbReference type="RefSeq" id="XP_788097.1">
    <property type="nucleotide sequence ID" value="XM_783004.4"/>
</dbReference>
<reference evidence="8" key="2">
    <citation type="submission" date="2021-01" db="UniProtKB">
        <authorList>
            <consortium name="EnsemblMetazoa"/>
        </authorList>
    </citation>
    <scope>IDENTIFICATION</scope>
</reference>
<dbReference type="GO" id="GO:0016592">
    <property type="term" value="C:mediator complex"/>
    <property type="evidence" value="ECO:0000318"/>
    <property type="project" value="GO_Central"/>
</dbReference>
<protein>
    <recommendedName>
        <fullName evidence="2">Mediator of RNA polymerase II transcription subunit 22</fullName>
    </recommendedName>
    <alternativeName>
        <fullName evidence="7">Mediator complex subunit 22</fullName>
    </alternativeName>
</protein>
<evidence type="ECO:0000256" key="6">
    <source>
        <dbReference type="ARBA" id="ARBA00025687"/>
    </source>
</evidence>
<dbReference type="KEGG" id="spu:583077"/>
<dbReference type="Pfam" id="PF06179">
    <property type="entry name" value="Med22"/>
    <property type="match status" value="1"/>
</dbReference>
<dbReference type="InParanoid" id="A0A7M7HCK9"/>
<proteinExistence type="predicted"/>
<organism evidence="8 9">
    <name type="scientific">Strongylocentrotus purpuratus</name>
    <name type="common">Purple sea urchin</name>
    <dbReference type="NCBI Taxonomy" id="7668"/>
    <lineage>
        <taxon>Eukaryota</taxon>
        <taxon>Metazoa</taxon>
        <taxon>Echinodermata</taxon>
        <taxon>Eleutherozoa</taxon>
        <taxon>Echinozoa</taxon>
        <taxon>Echinoidea</taxon>
        <taxon>Euechinoidea</taxon>
        <taxon>Echinacea</taxon>
        <taxon>Camarodonta</taxon>
        <taxon>Echinidea</taxon>
        <taxon>Strongylocentrotidae</taxon>
        <taxon>Strongylocentrotus</taxon>
    </lineage>
</organism>
<evidence type="ECO:0000256" key="5">
    <source>
        <dbReference type="ARBA" id="ARBA00023242"/>
    </source>
</evidence>
<dbReference type="OrthoDB" id="203279at2759"/>
<keyword evidence="3" id="KW-0805">Transcription regulation</keyword>
<dbReference type="PANTHER" id="PTHR12434">
    <property type="entry name" value="MEDIATOR OF RNA POLYMERASE II TRANSCRIPTION SUBUNIT 22"/>
    <property type="match status" value="1"/>
</dbReference>
<dbReference type="EnsemblMetazoa" id="XM_783004">
    <property type="protein sequence ID" value="XP_788097"/>
    <property type="gene ID" value="LOC583077"/>
</dbReference>
<dbReference type="GO" id="GO:0006357">
    <property type="term" value="P:regulation of transcription by RNA polymerase II"/>
    <property type="evidence" value="ECO:0007669"/>
    <property type="project" value="InterPro"/>
</dbReference>
<evidence type="ECO:0000313" key="9">
    <source>
        <dbReference type="Proteomes" id="UP000007110"/>
    </source>
</evidence>
<evidence type="ECO:0000256" key="7">
    <source>
        <dbReference type="ARBA" id="ARBA00031962"/>
    </source>
</evidence>
<dbReference type="InterPro" id="IPR009332">
    <property type="entry name" value="Med22"/>
</dbReference>
<dbReference type="EnsemblMetazoa" id="XM_030998105">
    <property type="protein sequence ID" value="XP_030853965"/>
    <property type="gene ID" value="LOC583077"/>
</dbReference>
<sequence>MSLGQAGQQQRALTQSKDTQLKSYKRRLKEDVSSILDNFTEVLKLAKVEDETQVARQAQGEQDQTEMQVRAGNIVRAGESLISLVADIKQFLILNDFPLANENIEKRARFLGNVQNNVDSKIVQLRDELSNDLYEIEEEYYSSRYK</sequence>
<dbReference type="GO" id="GO:0003712">
    <property type="term" value="F:transcription coregulator activity"/>
    <property type="evidence" value="ECO:0007669"/>
    <property type="project" value="InterPro"/>
</dbReference>
<evidence type="ECO:0000256" key="2">
    <source>
        <dbReference type="ARBA" id="ARBA00019695"/>
    </source>
</evidence>
<keyword evidence="5" id="KW-0539">Nucleus</keyword>
<dbReference type="FunCoup" id="A0A7M7HCK9">
    <property type="interactions" value="1310"/>
</dbReference>
<name>A0A7M7HCK9_STRPU</name>
<dbReference type="PANTHER" id="PTHR12434:SF6">
    <property type="entry name" value="MEDIATOR OF RNA POLYMERASE II TRANSCRIPTION SUBUNIT 22"/>
    <property type="match status" value="1"/>
</dbReference>
<evidence type="ECO:0000313" key="8">
    <source>
        <dbReference type="EnsemblMetazoa" id="XP_011663190"/>
    </source>
</evidence>
<dbReference type="OMA" id="KQAECDQ"/>
<keyword evidence="9" id="KW-1185">Reference proteome</keyword>
<dbReference type="AlphaFoldDB" id="A0A7M7HCK9"/>
<reference evidence="9" key="1">
    <citation type="submission" date="2015-02" db="EMBL/GenBank/DDBJ databases">
        <title>Genome sequencing for Strongylocentrotus purpuratus.</title>
        <authorList>
            <person name="Murali S."/>
            <person name="Liu Y."/>
            <person name="Vee V."/>
            <person name="English A."/>
            <person name="Wang M."/>
            <person name="Skinner E."/>
            <person name="Han Y."/>
            <person name="Muzny D.M."/>
            <person name="Worley K.C."/>
            <person name="Gibbs R.A."/>
        </authorList>
    </citation>
    <scope>NUCLEOTIDE SEQUENCE</scope>
</reference>
<dbReference type="RefSeq" id="XP_011663190.1">
    <property type="nucleotide sequence ID" value="XM_011664888.2"/>
</dbReference>
<dbReference type="RefSeq" id="XP_030853965.1">
    <property type="nucleotide sequence ID" value="XM_030998105.1"/>
</dbReference>
<comment type="subcellular location">
    <subcellularLocation>
        <location evidence="1">Nucleus</location>
    </subcellularLocation>
</comment>
<accession>A0A7M7HCK9</accession>
<comment type="function">
    <text evidence="6">Component of the Mediator complex, a coactivator involved in the regulated transcription of nearly all RNA polymerase II-dependent genes. Mediator functions as a bridge to convey information from gene-specific regulatory proteins to the basal RNA polymerase II transcription machinery. Mediator is recruited to promoters by direct interactions with regulatory proteins and serves as a scaffold for the assembly of a functional preinitiation complex with RNA polymerase II and the general transcription factors.</text>
</comment>
<dbReference type="CTD" id="6837"/>
<evidence type="ECO:0000256" key="3">
    <source>
        <dbReference type="ARBA" id="ARBA00023015"/>
    </source>
</evidence>
<dbReference type="GeneID" id="583077"/>